<organism evidence="2">
    <name type="scientific">Pandoravirus quercus</name>
    <dbReference type="NCBI Taxonomy" id="2107709"/>
    <lineage>
        <taxon>Viruses</taxon>
        <taxon>Pandoravirus</taxon>
    </lineage>
</organism>
<sequence length="156" mass="17206">MTTTSDDDKKQRYGWFSAKCATGRGYFSVYSTPTGGQVIVTSVTSSGDRRGSSHSDLLPVGPVDKYMCRVGGGYCGYGLDALTCAVKSTNMWLESERARTPLLLAPQATAVPTAKMRRQRRRREPTHAPHHTKRPEDRRHANNSRGRAPVNVHCAL</sequence>
<evidence type="ECO:0000256" key="1">
    <source>
        <dbReference type="SAM" id="MobiDB-lite"/>
    </source>
</evidence>
<dbReference type="Proteomes" id="UP000248852">
    <property type="component" value="Segment"/>
</dbReference>
<name>A0A2U7U9S7_9VIRU</name>
<dbReference type="KEGG" id="vg:36844271"/>
<protein>
    <submittedName>
        <fullName evidence="2">Uncharacterized protein</fullName>
    </submittedName>
</protein>
<feature type="compositionally biased region" description="Basic residues" evidence="1">
    <location>
        <begin position="115"/>
        <end position="133"/>
    </location>
</feature>
<dbReference type="EMBL" id="MG011689">
    <property type="protein sequence ID" value="AVK75130.1"/>
    <property type="molecule type" value="Genomic_DNA"/>
</dbReference>
<reference evidence="2" key="1">
    <citation type="journal article" date="2018" name="Nat. Commun.">
        <title>Diversity and evolution of the emerging Pandoraviridae family.</title>
        <authorList>
            <person name="Legendre M."/>
            <person name="Fabre E."/>
            <person name="Poirot O."/>
            <person name="Jeudy S."/>
            <person name="Lartigue A."/>
            <person name="Alempic J.M."/>
            <person name="Beucher L."/>
            <person name="Philippe N."/>
            <person name="Bertaux L."/>
            <person name="Christo-Foroux E."/>
            <person name="Labadie K."/>
            <person name="Coute Y."/>
            <person name="Abergel C."/>
            <person name="Claverie J.M."/>
        </authorList>
    </citation>
    <scope>NUCLEOTIDE SEQUENCE [LARGE SCALE GENOMIC DNA]</scope>
    <source>
        <strain evidence="2">Quercus</strain>
    </source>
</reference>
<proteinExistence type="predicted"/>
<evidence type="ECO:0000313" key="2">
    <source>
        <dbReference type="EMBL" id="AVK75130.1"/>
    </source>
</evidence>
<dbReference type="GeneID" id="36844271"/>
<dbReference type="RefSeq" id="YP_009483399.1">
    <property type="nucleotide sequence ID" value="NC_037667.1"/>
</dbReference>
<gene>
    <name evidence="2" type="ORF">pqer_cds_708</name>
</gene>
<accession>A0A2U7U9S7</accession>
<feature type="region of interest" description="Disordered" evidence="1">
    <location>
        <begin position="108"/>
        <end position="156"/>
    </location>
</feature>